<name>A0AAE8YE73_9CAUD</name>
<dbReference type="Proteomes" id="UP000828387">
    <property type="component" value="Segment"/>
</dbReference>
<dbReference type="EMBL" id="MZ571830">
    <property type="protein sequence ID" value="UEP19618.1"/>
    <property type="molecule type" value="Genomic_DNA"/>
</dbReference>
<protein>
    <submittedName>
        <fullName evidence="1">Uncharacterized protein</fullName>
    </submittedName>
</protein>
<reference evidence="1 2" key="1">
    <citation type="submission" date="2021-07" db="EMBL/GenBank/DDBJ databases">
        <authorList>
            <person name="Bleriot I."/>
            <person name="Blasco L."/>
            <person name="Pacios O."/>
            <person name="Fernandez-Garcia L."/>
            <person name="Ambroa A."/>
            <person name="Lopez M."/>
            <person name="Ortiz-Cartagena C."/>
            <person name="Fernandez-Cuenca F."/>
            <person name="Oteo J."/>
            <person name="Pascual A."/>
            <person name="Martinez-Martinez L."/>
            <person name="Domingo-Calap P."/>
            <person name="Wood T.K."/>
            <person name="Tomas M."/>
        </authorList>
    </citation>
    <scope>NUCLEOTIDE SEQUENCE [LARGE SCALE GENOMIC DNA]</scope>
</reference>
<keyword evidence="2" id="KW-1185">Reference proteome</keyword>
<organism evidence="1 2">
    <name type="scientific">Klebsiella phage vB_KpnS-VAC51</name>
    <dbReference type="NCBI Taxonomy" id="2866698"/>
    <lineage>
        <taxon>Viruses</taxon>
        <taxon>Duplodnaviria</taxon>
        <taxon>Heunggongvirae</taxon>
        <taxon>Uroviricota</taxon>
        <taxon>Caudoviricetes</taxon>
        <taxon>Demerecviridae</taxon>
        <taxon>Sugarlandvirus</taxon>
        <taxon>Sugarlandvirus VAC51</taxon>
    </lineage>
</organism>
<proteinExistence type="predicted"/>
<evidence type="ECO:0000313" key="2">
    <source>
        <dbReference type="Proteomes" id="UP000828387"/>
    </source>
</evidence>
<sequence>MKNSIDFLLDLAYNIFINSREEIQNVGQILHSNVRAF</sequence>
<evidence type="ECO:0000313" key="1">
    <source>
        <dbReference type="EMBL" id="UEP19618.1"/>
    </source>
</evidence>
<accession>A0AAE8YE73</accession>